<dbReference type="RefSeq" id="WP_073584760.1">
    <property type="nucleotide sequence ID" value="NZ_FRYK01000005.1"/>
</dbReference>
<evidence type="ECO:0000259" key="3">
    <source>
        <dbReference type="Pfam" id="PF20693"/>
    </source>
</evidence>
<proteinExistence type="predicted"/>
<evidence type="ECO:0000313" key="4">
    <source>
        <dbReference type="EMBL" id="SHO74021.1"/>
    </source>
</evidence>
<dbReference type="InterPro" id="IPR048428">
    <property type="entry name" value="YobI-NTPase"/>
</dbReference>
<evidence type="ECO:0000313" key="5">
    <source>
        <dbReference type="Proteomes" id="UP000184611"/>
    </source>
</evidence>
<dbReference type="SUPFAM" id="SSF52540">
    <property type="entry name" value="P-loop containing nucleoside triphosphate hydrolases"/>
    <property type="match status" value="1"/>
</dbReference>
<dbReference type="OrthoDB" id="1701659at2"/>
<feature type="transmembrane region" description="Helical" evidence="2">
    <location>
        <begin position="197"/>
        <end position="218"/>
    </location>
</feature>
<sequence length="1233" mass="145684">MRRINNKDLLPVWLSINRKESIEIASSISSLAPKVLTKKEDLEKIQPYLDKLKDTIDTKGVNNIALTGGYGSGKSTIINTFKSLNSQYEYLNISLASFNKKKEEKNNKLTLEQKKIQRDELERLLEVSILQQIFYHVKPSEIPESRFKRIINIPDWKIWTISFTFILWISSSILLLKYNYLDKINPINWSNTKNFDWFALLILIIAFSGLGLLSKLVVKLFSNSQINKVNIKGELELGNNVNKSVFNEHLEEILYFFERTNFNVVIIEDLDRFDSTDIFTKLREINILLNNSQLIKQEINFIYAVGDALFNDKKERVKFFEYIIPVIPFINSSNAQEQLMNLIKESELEDNILSSEFLSDITTFIDDIDMRLLINIFHEFAIYRNVLKPDLIKGSEAELFAIITYKNLYPKDYDALNSNKGKLFELINNKKKYIEDYVCEIEEDIKNKGFQINEIESETISNIRELRSIYTNLVLSKIPHEALVLNINIQELDEEEFNKIINNNVEYVTYNHYNGHYYTRSAVQKLKYSFASIEKEINSNYSFKDRIGLIESKNSNKINLLKNEIEALRKKKIEIESWDLKKIFKEVSIDNYLTDFVNSGLIRNLLLEGHLNENYSDFISLFHEVSLTKEDKKFERSVKSGINEEFDYKLTQIENLIENQIDLRYFNRESILNFDLINFLGENYNKYSDKYDALIDLLSNEKVRSIDFIDRYISLENIPIKIFFEKLVKNWLGFWDYISLKSNYLPEKQYKYLSLIIMFGLIDDILSSQNNNTLASSINQKAHFLSLIKNTEELNYLNKIKKLIEKLNIEFEELENPNNETKKLFDFVYENNHYKINIVNLKQMIYLYGKKEENDVFETSNYFTILNSNCVPLIDYINSNINTYIEDVYLKLDLNNYENEDALIELLNNEELEDKLKFKIIQKIETLISDISKIENFEIKKQLLINLKVIANWENVIDYYSNCDFQIDDSLVNFLNIENIYLKLSKEKMIKESETFDYPNFRKNILLCNELSIESYTKILEENLYTRGNLSFENLETNKINYLVSRILTLTKDNYDLLKKNFSNYHIALIEKDFREFLLNFDDFEIENKDILTILESKNIFNDYKIELITKLPLQVLIDDKLISRKVGEIILTASSKIKFEYNIIESIVKNTILLENKISLVNLYFNDLDDSNIITLLNNITGYDKLFQKGKPTYLKTDFNNSLFEKLMVRKLIKKYYEDKWNKSNFRITTNY</sequence>
<keyword evidence="1" id="KW-0175">Coiled coil</keyword>
<dbReference type="AlphaFoldDB" id="A0A1M7ZYT0"/>
<dbReference type="Pfam" id="PF20693">
    <property type="entry name" value="YobI-ATPase"/>
    <property type="match status" value="1"/>
</dbReference>
<gene>
    <name evidence="4" type="ORF">SAMN05443547_2401</name>
</gene>
<name>A0A1M7ZYT0_9FLAO</name>
<feature type="domain" description="YobI-like P-loop NTPase" evidence="3">
    <location>
        <begin position="48"/>
        <end position="423"/>
    </location>
</feature>
<evidence type="ECO:0000256" key="2">
    <source>
        <dbReference type="SAM" id="Phobius"/>
    </source>
</evidence>
<feature type="coiled-coil region" evidence="1">
    <location>
        <begin position="95"/>
        <end position="131"/>
    </location>
</feature>
<protein>
    <recommendedName>
        <fullName evidence="3">YobI-like P-loop NTPase domain-containing protein</fullName>
    </recommendedName>
</protein>
<feature type="transmembrane region" description="Helical" evidence="2">
    <location>
        <begin position="156"/>
        <end position="177"/>
    </location>
</feature>
<dbReference type="STRING" id="416016.SAMN05443547_2401"/>
<keyword evidence="2" id="KW-0812">Transmembrane</keyword>
<evidence type="ECO:0000256" key="1">
    <source>
        <dbReference type="SAM" id="Coils"/>
    </source>
</evidence>
<dbReference type="InterPro" id="IPR027417">
    <property type="entry name" value="P-loop_NTPase"/>
</dbReference>
<keyword evidence="2" id="KW-1133">Transmembrane helix</keyword>
<keyword evidence="2" id="KW-0472">Membrane</keyword>
<keyword evidence="5" id="KW-1185">Reference proteome</keyword>
<dbReference type="EMBL" id="FRYK01000005">
    <property type="protein sequence ID" value="SHO74021.1"/>
    <property type="molecule type" value="Genomic_DNA"/>
</dbReference>
<dbReference type="Proteomes" id="UP000184611">
    <property type="component" value="Unassembled WGS sequence"/>
</dbReference>
<reference evidence="5" key="1">
    <citation type="submission" date="2016-12" db="EMBL/GenBank/DDBJ databases">
        <authorList>
            <person name="Varghese N."/>
            <person name="Submissions S."/>
        </authorList>
    </citation>
    <scope>NUCLEOTIDE SEQUENCE [LARGE SCALE GENOMIC DNA]</scope>
    <source>
        <strain evidence="5">DSM 18830</strain>
    </source>
</reference>
<organism evidence="4 5">
    <name type="scientific">Flavobacterium cucumis</name>
    <dbReference type="NCBI Taxonomy" id="416016"/>
    <lineage>
        <taxon>Bacteria</taxon>
        <taxon>Pseudomonadati</taxon>
        <taxon>Bacteroidota</taxon>
        <taxon>Flavobacteriia</taxon>
        <taxon>Flavobacteriales</taxon>
        <taxon>Flavobacteriaceae</taxon>
        <taxon>Flavobacterium</taxon>
    </lineage>
</organism>
<accession>A0A1M7ZYT0</accession>